<accession>A0A9P9FPG0</accession>
<evidence type="ECO:0000256" key="1">
    <source>
        <dbReference type="SAM" id="MobiDB-lite"/>
    </source>
</evidence>
<feature type="domain" description="AAA+ ATPase" evidence="2">
    <location>
        <begin position="451"/>
        <end position="575"/>
    </location>
</feature>
<reference evidence="3" key="1">
    <citation type="journal article" date="2021" name="Nat. Commun.">
        <title>Genetic determinants of endophytism in the Arabidopsis root mycobiome.</title>
        <authorList>
            <person name="Mesny F."/>
            <person name="Miyauchi S."/>
            <person name="Thiergart T."/>
            <person name="Pickel B."/>
            <person name="Atanasova L."/>
            <person name="Karlsson M."/>
            <person name="Huettel B."/>
            <person name="Barry K.W."/>
            <person name="Haridas S."/>
            <person name="Chen C."/>
            <person name="Bauer D."/>
            <person name="Andreopoulos W."/>
            <person name="Pangilinan J."/>
            <person name="LaButti K."/>
            <person name="Riley R."/>
            <person name="Lipzen A."/>
            <person name="Clum A."/>
            <person name="Drula E."/>
            <person name="Henrissat B."/>
            <person name="Kohler A."/>
            <person name="Grigoriev I.V."/>
            <person name="Martin F.M."/>
            <person name="Hacquard S."/>
        </authorList>
    </citation>
    <scope>NUCLEOTIDE SEQUENCE</scope>
    <source>
        <strain evidence="3">MPI-CAGE-AT-0147</strain>
    </source>
</reference>
<dbReference type="SMART" id="SM00382">
    <property type="entry name" value="AAA"/>
    <property type="match status" value="1"/>
</dbReference>
<dbReference type="CDD" id="cd19481">
    <property type="entry name" value="RecA-like_protease"/>
    <property type="match status" value="1"/>
</dbReference>
<proteinExistence type="predicted"/>
<dbReference type="PANTHER" id="PTHR46411">
    <property type="entry name" value="FAMILY ATPASE, PUTATIVE-RELATED"/>
    <property type="match status" value="1"/>
</dbReference>
<dbReference type="InterPro" id="IPR003959">
    <property type="entry name" value="ATPase_AAA_core"/>
</dbReference>
<gene>
    <name evidence="3" type="ORF">EDB81DRAFT_150473</name>
</gene>
<dbReference type="InterPro" id="IPR003593">
    <property type="entry name" value="AAA+_ATPase"/>
</dbReference>
<feature type="region of interest" description="Disordered" evidence="1">
    <location>
        <begin position="1"/>
        <end position="42"/>
    </location>
</feature>
<keyword evidence="4" id="KW-1185">Reference proteome</keyword>
<dbReference type="PANTHER" id="PTHR46411:SF3">
    <property type="entry name" value="AAA+ ATPASE DOMAIN-CONTAINING PROTEIN"/>
    <property type="match status" value="1"/>
</dbReference>
<dbReference type="EMBL" id="JAGMUV010000002">
    <property type="protein sequence ID" value="KAH7169988.1"/>
    <property type="molecule type" value="Genomic_DNA"/>
</dbReference>
<dbReference type="InterPro" id="IPR054289">
    <property type="entry name" value="DUF7025"/>
</dbReference>
<evidence type="ECO:0000259" key="2">
    <source>
        <dbReference type="SMART" id="SM00382"/>
    </source>
</evidence>
<dbReference type="SUPFAM" id="SSF52540">
    <property type="entry name" value="P-loop containing nucleoside triphosphate hydrolases"/>
    <property type="match status" value="1"/>
</dbReference>
<keyword evidence="3" id="KW-0378">Hydrolase</keyword>
<dbReference type="AlphaFoldDB" id="A0A9P9FPG0"/>
<dbReference type="Proteomes" id="UP000738349">
    <property type="component" value="Unassembled WGS sequence"/>
</dbReference>
<name>A0A9P9FPG0_9HYPO</name>
<sequence length="662" mass="75449">MDSAPTPERRGSRNTRRPRRRWRRRKKQHPKPPTPAPKSPLADVFLEELADSEGEDCEVQVYEERHNSRGEHVSLRVGTQTEFDFPKSDSHRAALVLHRIFDSRQKLQNTWLTIKSSHIKKALREVIGTYPNISLKTSSNAEIPAPPACLFHYRSELEDYATKSQDSVVKDHLRLCLDYLKTDLRRELSVYQATMVASEQPSIEYQYLWMVFKPNTLIYRRVDNIEVVSRLSSFGLFGHYLPGSTNHVHLVIENIDFDGTDFGLIQESISIERYDGSKPLTELEAFPLQYHPDQERIRRDLLHRGKRFMSLCGTHHRFYDGPARFCDRDLESNYHVQHRIIIDPKEFENNTSIGLSGFDEYLAPSKIGTPAGANFSDDEFIICGHEIPGFSLVWRRWAYFKVEHVHEVEFDNDAFEQLVLSEGKKQLIKSLVEQQGVDDDGFDDIVKGKGKGLVFLLHGPAGVGKTLTAEGIADHTKRPLFAISSGQLVGPASQVETTLSNLLALAKRWGSVVLIDEADVFLQERTIQELERNSLVSILLRILEYFEGTIFLTTNRAETIDSAFRSRIHLSLSYPPLSKSALQILWKNNIVRASAGQHPDWLTDSFLDQISDAQVNGRDVKNIVRMAYAVSKNGKRKMVPEDVQQGLKALKSFEVDMIHGSI</sequence>
<dbReference type="Pfam" id="PF00004">
    <property type="entry name" value="AAA"/>
    <property type="match status" value="1"/>
</dbReference>
<dbReference type="Pfam" id="PF22942">
    <property type="entry name" value="DUF7025"/>
    <property type="match status" value="1"/>
</dbReference>
<dbReference type="GO" id="GO:0005524">
    <property type="term" value="F:ATP binding"/>
    <property type="evidence" value="ECO:0007669"/>
    <property type="project" value="InterPro"/>
</dbReference>
<dbReference type="OrthoDB" id="10042665at2759"/>
<dbReference type="InterPro" id="IPR027417">
    <property type="entry name" value="P-loop_NTPase"/>
</dbReference>
<protein>
    <submittedName>
        <fullName evidence="3">P-loop containing nucleoside triphosphate hydrolase protein</fullName>
    </submittedName>
</protein>
<comment type="caution">
    <text evidence="3">The sequence shown here is derived from an EMBL/GenBank/DDBJ whole genome shotgun (WGS) entry which is preliminary data.</text>
</comment>
<evidence type="ECO:0000313" key="3">
    <source>
        <dbReference type="EMBL" id="KAH7169988.1"/>
    </source>
</evidence>
<evidence type="ECO:0000313" key="4">
    <source>
        <dbReference type="Proteomes" id="UP000738349"/>
    </source>
</evidence>
<dbReference type="Gene3D" id="3.40.50.300">
    <property type="entry name" value="P-loop containing nucleotide triphosphate hydrolases"/>
    <property type="match status" value="1"/>
</dbReference>
<dbReference type="GO" id="GO:0016887">
    <property type="term" value="F:ATP hydrolysis activity"/>
    <property type="evidence" value="ECO:0007669"/>
    <property type="project" value="InterPro"/>
</dbReference>
<feature type="compositionally biased region" description="Basic residues" evidence="1">
    <location>
        <begin position="12"/>
        <end position="30"/>
    </location>
</feature>
<organism evidence="3 4">
    <name type="scientific">Dactylonectria macrodidyma</name>
    <dbReference type="NCBI Taxonomy" id="307937"/>
    <lineage>
        <taxon>Eukaryota</taxon>
        <taxon>Fungi</taxon>
        <taxon>Dikarya</taxon>
        <taxon>Ascomycota</taxon>
        <taxon>Pezizomycotina</taxon>
        <taxon>Sordariomycetes</taxon>
        <taxon>Hypocreomycetidae</taxon>
        <taxon>Hypocreales</taxon>
        <taxon>Nectriaceae</taxon>
        <taxon>Dactylonectria</taxon>
    </lineage>
</organism>